<dbReference type="InterPro" id="IPR000801">
    <property type="entry name" value="Esterase-like"/>
</dbReference>
<evidence type="ECO:0000313" key="7">
    <source>
        <dbReference type="EMBL" id="MSS85343.1"/>
    </source>
</evidence>
<dbReference type="GO" id="GO:0005506">
    <property type="term" value="F:iron ion binding"/>
    <property type="evidence" value="ECO:0007669"/>
    <property type="project" value="InterPro"/>
</dbReference>
<dbReference type="SUPFAM" id="SSF81296">
    <property type="entry name" value="E set domains"/>
    <property type="match status" value="1"/>
</dbReference>
<protein>
    <submittedName>
        <fullName evidence="7">DUF3327 domain-containing protein</fullName>
    </submittedName>
</protein>
<dbReference type="Pfam" id="PF11806">
    <property type="entry name" value="Enterochelin_N"/>
    <property type="match status" value="1"/>
</dbReference>
<keyword evidence="8" id="KW-1185">Reference proteome</keyword>
<dbReference type="Pfam" id="PF00756">
    <property type="entry name" value="Esterase"/>
    <property type="match status" value="1"/>
</dbReference>
<dbReference type="InterPro" id="IPR050583">
    <property type="entry name" value="Mycobacterial_A85_antigen"/>
</dbReference>
<dbReference type="GO" id="GO:0005975">
    <property type="term" value="P:carbohydrate metabolic process"/>
    <property type="evidence" value="ECO:0007669"/>
    <property type="project" value="UniProtKB-ARBA"/>
</dbReference>
<dbReference type="InterPro" id="IPR021764">
    <property type="entry name" value="Enterochelin_esterase_N"/>
</dbReference>
<dbReference type="PANTHER" id="PTHR48098">
    <property type="entry name" value="ENTEROCHELIN ESTERASE-RELATED"/>
    <property type="match status" value="1"/>
</dbReference>
<gene>
    <name evidence="7" type="ORF">FYJ24_11400</name>
</gene>
<evidence type="ECO:0000313" key="8">
    <source>
        <dbReference type="Proteomes" id="UP000470875"/>
    </source>
</evidence>
<reference evidence="7 8" key="1">
    <citation type="submission" date="2019-08" db="EMBL/GenBank/DDBJ databases">
        <title>In-depth cultivation of the pig gut microbiome towards novel bacterial diversity and tailored functional studies.</title>
        <authorList>
            <person name="Wylensek D."/>
            <person name="Hitch T.C.A."/>
            <person name="Clavel T."/>
        </authorList>
    </citation>
    <scope>NUCLEOTIDE SEQUENCE [LARGE SCALE GENOMIC DNA]</scope>
    <source>
        <strain evidence="7 8">WB03_NA08</strain>
    </source>
</reference>
<sequence length="415" mass="45351">MSSSFTIPRRPPMPESFPAAPRAYSPTIDALEKRAKHDPRAIDRFWKTIESTPLVEDMDESPDQALVTFLYEDPSAECVLVNVNKVTNSPSEGKMCRVAESGLWAATFILDRAWRGSYAFVSLGAKQYEAMSRGDRFTALRALRQEARFDPKNPDSEMTFGGRATSVAHLDRAPVQKWIESPSPDNVRGSMSPAIEISGRTVWIYAPPGVGETDPASCVVMLDGDVWRTSDSFTHTADNLALSGFIRPPYFLLVDSQGTEQRLRDLAIDGNISSYVVSELLPWAREHLPIAASAHNTVVVGQSLGGLSALKITLDHPDCVGNAVAQSSSLWQCDMLDRASQARTDANIWLEVGAYEPVLLPYHPPLVSALRSSGATVHYREYVGGHDMACWRGGIGDALAVLLGGRHLRSSHAGE</sequence>
<evidence type="ECO:0000256" key="2">
    <source>
        <dbReference type="ARBA" id="ARBA00022490"/>
    </source>
</evidence>
<comment type="caution">
    <text evidence="7">The sequence shown here is derived from an EMBL/GenBank/DDBJ whole genome shotgun (WGS) entry which is preliminary data.</text>
</comment>
<dbReference type="EMBL" id="VULO01000016">
    <property type="protein sequence ID" value="MSS85343.1"/>
    <property type="molecule type" value="Genomic_DNA"/>
</dbReference>
<dbReference type="InterPro" id="IPR014756">
    <property type="entry name" value="Ig_E-set"/>
</dbReference>
<name>A0A6N7WA44_9ACTO</name>
<organism evidence="7 8">
    <name type="scientific">Scrofimicrobium canadense</name>
    <dbReference type="NCBI Taxonomy" id="2652290"/>
    <lineage>
        <taxon>Bacteria</taxon>
        <taxon>Bacillati</taxon>
        <taxon>Actinomycetota</taxon>
        <taxon>Actinomycetes</taxon>
        <taxon>Actinomycetales</taxon>
        <taxon>Actinomycetaceae</taxon>
        <taxon>Scrofimicrobium</taxon>
    </lineage>
</organism>
<accession>A0A6N7WA44</accession>
<evidence type="ECO:0000256" key="1">
    <source>
        <dbReference type="ARBA" id="ARBA00004496"/>
    </source>
</evidence>
<dbReference type="Gene3D" id="3.40.50.1820">
    <property type="entry name" value="alpha/beta hydrolase"/>
    <property type="match status" value="1"/>
</dbReference>
<comment type="similarity">
    <text evidence="4">Belongs to the Fes family.</text>
</comment>
<dbReference type="InterPro" id="IPR013783">
    <property type="entry name" value="Ig-like_fold"/>
</dbReference>
<keyword evidence="3" id="KW-0378">Hydrolase</keyword>
<evidence type="ECO:0000256" key="5">
    <source>
        <dbReference type="SAM" id="MobiDB-lite"/>
    </source>
</evidence>
<dbReference type="Gene3D" id="2.60.40.10">
    <property type="entry name" value="Immunoglobulins"/>
    <property type="match status" value="1"/>
</dbReference>
<dbReference type="InterPro" id="IPR029058">
    <property type="entry name" value="AB_hydrolase_fold"/>
</dbReference>
<evidence type="ECO:0000256" key="3">
    <source>
        <dbReference type="ARBA" id="ARBA00022801"/>
    </source>
</evidence>
<proteinExistence type="inferred from homology"/>
<dbReference type="PANTHER" id="PTHR48098:SF3">
    <property type="entry name" value="IRON(III) ENTEROBACTIN ESTERASE"/>
    <property type="match status" value="1"/>
</dbReference>
<comment type="subcellular location">
    <subcellularLocation>
        <location evidence="1">Cytoplasm</location>
    </subcellularLocation>
</comment>
<dbReference type="GO" id="GO:0005737">
    <property type="term" value="C:cytoplasm"/>
    <property type="evidence" value="ECO:0007669"/>
    <property type="project" value="UniProtKB-SubCell"/>
</dbReference>
<keyword evidence="2" id="KW-0963">Cytoplasm</keyword>
<dbReference type="GO" id="GO:0006826">
    <property type="term" value="P:iron ion transport"/>
    <property type="evidence" value="ECO:0007669"/>
    <property type="project" value="InterPro"/>
</dbReference>
<evidence type="ECO:0000259" key="6">
    <source>
        <dbReference type="Pfam" id="PF11806"/>
    </source>
</evidence>
<evidence type="ECO:0000256" key="4">
    <source>
        <dbReference type="ARBA" id="ARBA00024201"/>
    </source>
</evidence>
<dbReference type="RefSeq" id="WP_154546522.1">
    <property type="nucleotide sequence ID" value="NZ_VULO01000016.1"/>
</dbReference>
<feature type="domain" description="Enterochelin esterase N-terminal" evidence="6">
    <location>
        <begin position="67"/>
        <end position="178"/>
    </location>
</feature>
<dbReference type="AlphaFoldDB" id="A0A6N7WA44"/>
<dbReference type="SUPFAM" id="SSF53474">
    <property type="entry name" value="alpha/beta-Hydrolases"/>
    <property type="match status" value="1"/>
</dbReference>
<dbReference type="GO" id="GO:0008849">
    <property type="term" value="F:enterochelin esterase activity"/>
    <property type="evidence" value="ECO:0007669"/>
    <property type="project" value="InterPro"/>
</dbReference>
<dbReference type="Proteomes" id="UP000470875">
    <property type="component" value="Unassembled WGS sequence"/>
</dbReference>
<feature type="region of interest" description="Disordered" evidence="5">
    <location>
        <begin position="1"/>
        <end position="21"/>
    </location>
</feature>